<protein>
    <submittedName>
        <fullName evidence="5">Mitochondrial GTPase 1</fullName>
    </submittedName>
</protein>
<evidence type="ECO:0000259" key="4">
    <source>
        <dbReference type="PROSITE" id="PS51721"/>
    </source>
</evidence>
<feature type="domain" description="CP-type G" evidence="4">
    <location>
        <begin position="27"/>
        <end position="203"/>
    </location>
</feature>
<dbReference type="Pfam" id="PF01926">
    <property type="entry name" value="MMR_HSR1"/>
    <property type="match status" value="1"/>
</dbReference>
<keyword evidence="6" id="KW-1185">Reference proteome</keyword>
<evidence type="ECO:0000256" key="1">
    <source>
        <dbReference type="ARBA" id="ARBA00022741"/>
    </source>
</evidence>
<organism evidence="5 6">
    <name type="scientific">Coniosporium apollinis</name>
    <dbReference type="NCBI Taxonomy" id="61459"/>
    <lineage>
        <taxon>Eukaryota</taxon>
        <taxon>Fungi</taxon>
        <taxon>Dikarya</taxon>
        <taxon>Ascomycota</taxon>
        <taxon>Pezizomycotina</taxon>
        <taxon>Dothideomycetes</taxon>
        <taxon>Dothideomycetes incertae sedis</taxon>
        <taxon>Coniosporium</taxon>
    </lineage>
</organism>
<dbReference type="Proteomes" id="UP001172684">
    <property type="component" value="Unassembled WGS sequence"/>
</dbReference>
<evidence type="ECO:0000313" key="6">
    <source>
        <dbReference type="Proteomes" id="UP001172684"/>
    </source>
</evidence>
<feature type="region of interest" description="Disordered" evidence="3">
    <location>
        <begin position="309"/>
        <end position="343"/>
    </location>
</feature>
<dbReference type="Gene3D" id="3.40.50.300">
    <property type="entry name" value="P-loop containing nucleotide triphosphate hydrolases"/>
    <property type="match status" value="1"/>
</dbReference>
<sequence>MGSPFIPRAVFPTLDSLPRSYFLGHHRSGLTKTKSLLSSIDLVIECRDYRVPLSSRNPLFESSLAGRERLVVYTKRDLGSQETRADAQRELLLRKWLAPSSVLFSDHRDRQDVKRILNHAKAHASALNTLTGSRLLIVGMPNVGKSSLLNALRQAGIGKGKAAHTGAQPGVTRKIGTTVKIVEGSEGSGEGIYLLDTPGVFVPYIPDAEAMLKLALCGSVKDTIIPPTTLADYLLYQMNRNSPDLYSTYHPPTNDITSLLEAVAQKTGRLQKGGIPDTEASALWLIQRWRNGHLGRFMLDEVTEEALRNAQEPKEFAPSFSQAKRADKDARRARSRSTSVAAA</sequence>
<evidence type="ECO:0000256" key="2">
    <source>
        <dbReference type="ARBA" id="ARBA00023134"/>
    </source>
</evidence>
<dbReference type="InterPro" id="IPR030378">
    <property type="entry name" value="G_CP_dom"/>
</dbReference>
<dbReference type="InterPro" id="IPR027417">
    <property type="entry name" value="P-loop_NTPase"/>
</dbReference>
<keyword evidence="2" id="KW-0342">GTP-binding</keyword>
<dbReference type="CDD" id="cd01856">
    <property type="entry name" value="YlqF"/>
    <property type="match status" value="1"/>
</dbReference>
<dbReference type="PROSITE" id="PS51721">
    <property type="entry name" value="G_CP"/>
    <property type="match status" value="1"/>
</dbReference>
<dbReference type="PIRSF" id="PIRSF006230">
    <property type="entry name" value="MG442"/>
    <property type="match status" value="1"/>
</dbReference>
<dbReference type="InterPro" id="IPR006073">
    <property type="entry name" value="GTP-bd"/>
</dbReference>
<keyword evidence="1" id="KW-0547">Nucleotide-binding</keyword>
<reference evidence="5" key="1">
    <citation type="submission" date="2022-10" db="EMBL/GenBank/DDBJ databases">
        <title>Culturing micro-colonial fungi from biological soil crusts in the Mojave desert and describing Neophaeococcomyces mojavensis, and introducing the new genera and species Taxawa tesnikishii.</title>
        <authorList>
            <person name="Kurbessoian T."/>
            <person name="Stajich J.E."/>
        </authorList>
    </citation>
    <scope>NUCLEOTIDE SEQUENCE</scope>
    <source>
        <strain evidence="5">TK_1</strain>
    </source>
</reference>
<dbReference type="Gene3D" id="1.10.1580.10">
    <property type="match status" value="1"/>
</dbReference>
<comment type="caution">
    <text evidence="5">The sequence shown here is derived from an EMBL/GenBank/DDBJ whole genome shotgun (WGS) entry which is preliminary data.</text>
</comment>
<evidence type="ECO:0000256" key="3">
    <source>
        <dbReference type="SAM" id="MobiDB-lite"/>
    </source>
</evidence>
<proteinExistence type="predicted"/>
<dbReference type="PANTHER" id="PTHR45782:SF4">
    <property type="entry name" value="MITOCHONDRIAL RIBOSOME-ASSOCIATED GTPASE 1"/>
    <property type="match status" value="1"/>
</dbReference>
<dbReference type="InterPro" id="IPR016478">
    <property type="entry name" value="GTPase_MTG1"/>
</dbReference>
<dbReference type="EMBL" id="JAPDRL010000015">
    <property type="protein sequence ID" value="KAJ9666972.1"/>
    <property type="molecule type" value="Genomic_DNA"/>
</dbReference>
<name>A0ABQ9NXY8_9PEZI</name>
<accession>A0ABQ9NXY8</accession>
<evidence type="ECO:0000313" key="5">
    <source>
        <dbReference type="EMBL" id="KAJ9666972.1"/>
    </source>
</evidence>
<gene>
    <name evidence="5" type="primary">mtg1</name>
    <name evidence="5" type="ORF">H2201_002805</name>
</gene>
<dbReference type="SUPFAM" id="SSF52540">
    <property type="entry name" value="P-loop containing nucleoside triphosphate hydrolases"/>
    <property type="match status" value="1"/>
</dbReference>
<dbReference type="InterPro" id="IPR023179">
    <property type="entry name" value="GTP-bd_ortho_bundle_sf"/>
</dbReference>
<dbReference type="PANTHER" id="PTHR45782">
    <property type="entry name" value="MITOCHONDRIAL RIBOSOME-ASSOCIATED GTPASE 1"/>
    <property type="match status" value="1"/>
</dbReference>